<feature type="compositionally biased region" description="Pro residues" evidence="1">
    <location>
        <begin position="239"/>
        <end position="252"/>
    </location>
</feature>
<sequence length="381" mass="43370">MPYSKFNFSSNLRHLNVRRGYVIAHQDKTNAPVSDGGEELLRVWIREPRYKEGGVYIAAELRRQENKSAETPRLILVTSTHAVHQATPDTRQSGGYQLASTNGHYYRGEAESRERRPESYYPAQSPSRRNSQPVVVEDTHAETRGYITSPDPSCTHTADHEYDSRNANYLSREDVAPRYTNGTNNFPPIPDNSDNNATNNNPQCPLHRRYGQEPRDHRWCEVDERERAYSRGDGYGYARPPPSRSTPPPRPPMSREQRPRSLAMPPGKAQVRRMTACCREGWTPAAASRVGRSQVATFRGESRAVQQHYDNAHRQADQQIDTATRSVVPERPSPTKPYPARPKTRNANLLSAVLCLIKELDYTNLEVVEMAVRCRMEELDD</sequence>
<protein>
    <submittedName>
        <fullName evidence="2">Uncharacterized protein</fullName>
    </submittedName>
</protein>
<evidence type="ECO:0000313" key="3">
    <source>
        <dbReference type="Proteomes" id="UP000770661"/>
    </source>
</evidence>
<organism evidence="2 3">
    <name type="scientific">Chionoecetes opilio</name>
    <name type="common">Atlantic snow crab</name>
    <name type="synonym">Cancer opilio</name>
    <dbReference type="NCBI Taxonomy" id="41210"/>
    <lineage>
        <taxon>Eukaryota</taxon>
        <taxon>Metazoa</taxon>
        <taxon>Ecdysozoa</taxon>
        <taxon>Arthropoda</taxon>
        <taxon>Crustacea</taxon>
        <taxon>Multicrustacea</taxon>
        <taxon>Malacostraca</taxon>
        <taxon>Eumalacostraca</taxon>
        <taxon>Eucarida</taxon>
        <taxon>Decapoda</taxon>
        <taxon>Pleocyemata</taxon>
        <taxon>Brachyura</taxon>
        <taxon>Eubrachyura</taxon>
        <taxon>Majoidea</taxon>
        <taxon>Majidae</taxon>
        <taxon>Chionoecetes</taxon>
    </lineage>
</organism>
<evidence type="ECO:0000256" key="1">
    <source>
        <dbReference type="SAM" id="MobiDB-lite"/>
    </source>
</evidence>
<accession>A0A8J4XR30</accession>
<dbReference type="OrthoDB" id="1517790at2759"/>
<comment type="caution">
    <text evidence="2">The sequence shown here is derived from an EMBL/GenBank/DDBJ whole genome shotgun (WGS) entry which is preliminary data.</text>
</comment>
<gene>
    <name evidence="2" type="ORF">GWK47_002424</name>
</gene>
<keyword evidence="3" id="KW-1185">Reference proteome</keyword>
<dbReference type="Proteomes" id="UP000770661">
    <property type="component" value="Unassembled WGS sequence"/>
</dbReference>
<feature type="region of interest" description="Disordered" evidence="1">
    <location>
        <begin position="230"/>
        <end position="270"/>
    </location>
</feature>
<feature type="region of interest" description="Disordered" evidence="1">
    <location>
        <begin position="106"/>
        <end position="215"/>
    </location>
</feature>
<dbReference type="AlphaFoldDB" id="A0A8J4XR30"/>
<feature type="compositionally biased region" description="Low complexity" evidence="1">
    <location>
        <begin position="192"/>
        <end position="201"/>
    </location>
</feature>
<feature type="compositionally biased region" description="Polar residues" evidence="1">
    <location>
        <begin position="122"/>
        <end position="133"/>
    </location>
</feature>
<name>A0A8J4XR30_CHIOP</name>
<proteinExistence type="predicted"/>
<evidence type="ECO:0000313" key="2">
    <source>
        <dbReference type="EMBL" id="KAG0710816.1"/>
    </source>
</evidence>
<dbReference type="EMBL" id="JACEEZ010023872">
    <property type="protein sequence ID" value="KAG0710816.1"/>
    <property type="molecule type" value="Genomic_DNA"/>
</dbReference>
<reference evidence="2" key="1">
    <citation type="submission" date="2020-07" db="EMBL/GenBank/DDBJ databases">
        <title>The High-quality genome of the commercially important snow crab, Chionoecetes opilio.</title>
        <authorList>
            <person name="Jeong J.-H."/>
            <person name="Ryu S."/>
        </authorList>
    </citation>
    <scope>NUCLEOTIDE SEQUENCE</scope>
    <source>
        <strain evidence="2">MADBK_172401_WGS</strain>
        <tissue evidence="2">Digestive gland</tissue>
    </source>
</reference>
<feature type="compositionally biased region" description="Basic and acidic residues" evidence="1">
    <location>
        <begin position="106"/>
        <end position="118"/>
    </location>
</feature>